<comment type="caution">
    <text evidence="2">The sequence shown here is derived from an EMBL/GenBank/DDBJ whole genome shotgun (WGS) entry which is preliminary data.</text>
</comment>
<feature type="chain" id="PRO_5042217116" evidence="1">
    <location>
        <begin position="20"/>
        <end position="179"/>
    </location>
</feature>
<dbReference type="InterPro" id="IPR021054">
    <property type="entry name" value="Cell_wall_mannoprotein_1"/>
</dbReference>
<name>A0AAD6ZRQ6_9AGAR</name>
<evidence type="ECO:0000313" key="2">
    <source>
        <dbReference type="EMBL" id="KAJ7336195.1"/>
    </source>
</evidence>
<dbReference type="EMBL" id="JARIHO010000031">
    <property type="protein sequence ID" value="KAJ7336195.1"/>
    <property type="molecule type" value="Genomic_DNA"/>
</dbReference>
<dbReference type="Proteomes" id="UP001218218">
    <property type="component" value="Unassembled WGS sequence"/>
</dbReference>
<dbReference type="PANTHER" id="PTHR38123:SF1">
    <property type="entry name" value="HYDROPHOBIC SURFACE BINDING PROTEIN"/>
    <property type="match status" value="1"/>
</dbReference>
<evidence type="ECO:0000256" key="1">
    <source>
        <dbReference type="SAM" id="SignalP"/>
    </source>
</evidence>
<dbReference type="Pfam" id="PF12296">
    <property type="entry name" value="HsbA"/>
    <property type="match status" value="1"/>
</dbReference>
<protein>
    <submittedName>
        <fullName evidence="2">Hydrophobic surface binding protein</fullName>
    </submittedName>
</protein>
<dbReference type="AlphaFoldDB" id="A0AAD6ZRQ6"/>
<keyword evidence="1" id="KW-0732">Signal</keyword>
<accession>A0AAD6ZRQ6</accession>
<sequence>MVQLTRLFFSLCLVSVSFATPAKRTVAQVESDITSIGNQVKTLDTDLTGFPASGLAGALAIHTAASNLVTTVNTGTTDVKNTGAVNEADGNTILTQVQGIEPTILDALSQITAKQPSFAALPIGGIPALVLQDLKTLNASTVAFAAALIVAAPADLKGTATTIESTILAAFAKAIAAFS</sequence>
<dbReference type="PANTHER" id="PTHR38123">
    <property type="entry name" value="CELL WALL SERINE-THREONINE-RICH GALACTOMANNOPROTEIN MP1 (AFU_ORTHOLOGUE AFUA_4G03240)"/>
    <property type="match status" value="1"/>
</dbReference>
<organism evidence="2 3">
    <name type="scientific">Mycena albidolilacea</name>
    <dbReference type="NCBI Taxonomy" id="1033008"/>
    <lineage>
        <taxon>Eukaryota</taxon>
        <taxon>Fungi</taxon>
        <taxon>Dikarya</taxon>
        <taxon>Basidiomycota</taxon>
        <taxon>Agaricomycotina</taxon>
        <taxon>Agaricomycetes</taxon>
        <taxon>Agaricomycetidae</taxon>
        <taxon>Agaricales</taxon>
        <taxon>Marasmiineae</taxon>
        <taxon>Mycenaceae</taxon>
        <taxon>Mycena</taxon>
    </lineage>
</organism>
<feature type="signal peptide" evidence="1">
    <location>
        <begin position="1"/>
        <end position="19"/>
    </location>
</feature>
<evidence type="ECO:0000313" key="3">
    <source>
        <dbReference type="Proteomes" id="UP001218218"/>
    </source>
</evidence>
<proteinExistence type="predicted"/>
<reference evidence="2" key="1">
    <citation type="submission" date="2023-03" db="EMBL/GenBank/DDBJ databases">
        <title>Massive genome expansion in bonnet fungi (Mycena s.s.) driven by repeated elements and novel gene families across ecological guilds.</title>
        <authorList>
            <consortium name="Lawrence Berkeley National Laboratory"/>
            <person name="Harder C.B."/>
            <person name="Miyauchi S."/>
            <person name="Viragh M."/>
            <person name="Kuo A."/>
            <person name="Thoen E."/>
            <person name="Andreopoulos B."/>
            <person name="Lu D."/>
            <person name="Skrede I."/>
            <person name="Drula E."/>
            <person name="Henrissat B."/>
            <person name="Morin E."/>
            <person name="Kohler A."/>
            <person name="Barry K."/>
            <person name="LaButti K."/>
            <person name="Morin E."/>
            <person name="Salamov A."/>
            <person name="Lipzen A."/>
            <person name="Mereny Z."/>
            <person name="Hegedus B."/>
            <person name="Baldrian P."/>
            <person name="Stursova M."/>
            <person name="Weitz H."/>
            <person name="Taylor A."/>
            <person name="Grigoriev I.V."/>
            <person name="Nagy L.G."/>
            <person name="Martin F."/>
            <person name="Kauserud H."/>
        </authorList>
    </citation>
    <scope>NUCLEOTIDE SEQUENCE</scope>
    <source>
        <strain evidence="2">CBHHK002</strain>
    </source>
</reference>
<keyword evidence="3" id="KW-1185">Reference proteome</keyword>
<dbReference type="GO" id="GO:0005576">
    <property type="term" value="C:extracellular region"/>
    <property type="evidence" value="ECO:0007669"/>
    <property type="project" value="TreeGrafter"/>
</dbReference>
<dbReference type="Gene3D" id="1.20.1280.140">
    <property type="match status" value="1"/>
</dbReference>
<gene>
    <name evidence="2" type="ORF">DFH08DRAFT_813428</name>
</gene>